<dbReference type="eggNOG" id="COG1843">
    <property type="taxonomic scope" value="Bacteria"/>
</dbReference>
<protein>
    <recommendedName>
        <fullName evidence="2">Basal-body rod modification protein FlgD</fullName>
    </recommendedName>
</protein>
<dbReference type="GO" id="GO:0044781">
    <property type="term" value="P:bacterial-type flagellum organization"/>
    <property type="evidence" value="ECO:0007669"/>
    <property type="project" value="UniProtKB-KW"/>
</dbReference>
<accession>M1E7U4</accession>
<name>M1E7U4_9BACT</name>
<keyword evidence="6" id="KW-0969">Cilium</keyword>
<evidence type="ECO:0000256" key="3">
    <source>
        <dbReference type="ARBA" id="ARBA00022795"/>
    </source>
</evidence>
<organism evidence="6 7">
    <name type="scientific">Thermodesulfobium narugense DSM 14796</name>
    <dbReference type="NCBI Taxonomy" id="747365"/>
    <lineage>
        <taxon>Bacteria</taxon>
        <taxon>Pseudomonadati</taxon>
        <taxon>Thermodesulfobiota</taxon>
        <taxon>Thermodesulfobiia</taxon>
        <taxon>Thermodesulfobiales</taxon>
        <taxon>Thermodesulfobiaceae</taxon>
        <taxon>Thermodesulfobium</taxon>
    </lineage>
</organism>
<dbReference type="Proteomes" id="UP000011765">
    <property type="component" value="Chromosome"/>
</dbReference>
<evidence type="ECO:0000256" key="5">
    <source>
        <dbReference type="SAM" id="MobiDB-lite"/>
    </source>
</evidence>
<dbReference type="EMBL" id="CP002690">
    <property type="protein sequence ID" value="AEE15421.1"/>
    <property type="molecule type" value="Genomic_DNA"/>
</dbReference>
<comment type="similarity">
    <text evidence="1">Belongs to the FlgD family.</text>
</comment>
<dbReference type="InterPro" id="IPR005648">
    <property type="entry name" value="FlgD"/>
</dbReference>
<feature type="region of interest" description="Disordered" evidence="5">
    <location>
        <begin position="1"/>
        <end position="26"/>
    </location>
</feature>
<evidence type="ECO:0000313" key="7">
    <source>
        <dbReference type="Proteomes" id="UP000011765"/>
    </source>
</evidence>
<reference evidence="6 7" key="1">
    <citation type="submission" date="2011-04" db="EMBL/GenBank/DDBJ databases">
        <title>The complete genome of Thermodesulfobium narugense DSM 14796.</title>
        <authorList>
            <consortium name="US DOE Joint Genome Institute (JGI-PGF)"/>
            <person name="Lucas S."/>
            <person name="Han J."/>
            <person name="Lapidus A."/>
            <person name="Bruce D."/>
            <person name="Goodwin L."/>
            <person name="Pitluck S."/>
            <person name="Peters L."/>
            <person name="Kyrpides N."/>
            <person name="Mavromatis K."/>
            <person name="Pagani I."/>
            <person name="Ivanova N."/>
            <person name="Ovchinnikova G."/>
            <person name="Zhang X."/>
            <person name="Saunders L."/>
            <person name="Detter J.C."/>
            <person name="Tapia R."/>
            <person name="Han C."/>
            <person name="Land M."/>
            <person name="Hauser L."/>
            <person name="Markowitz V."/>
            <person name="Cheng J.-F."/>
            <person name="Hugenholtz P."/>
            <person name="Woyke T."/>
            <person name="Wu D."/>
            <person name="Spring S."/>
            <person name="Schroeder M."/>
            <person name="Brambilla E."/>
            <person name="Klenk H.-P."/>
            <person name="Eisen J.A."/>
        </authorList>
    </citation>
    <scope>NUCLEOTIDE SEQUENCE [LARGE SCALE GENOMIC DNA]</scope>
    <source>
        <strain evidence="6 7">DSM 14796</strain>
    </source>
</reference>
<dbReference type="STRING" id="747365.Thena_1815"/>
<keyword evidence="3" id="KW-1005">Bacterial flagellum biogenesis</keyword>
<evidence type="ECO:0000256" key="1">
    <source>
        <dbReference type="ARBA" id="ARBA00010577"/>
    </source>
</evidence>
<dbReference type="HOGENOM" id="CLU_047535_1_0_9"/>
<comment type="function">
    <text evidence="4">Required for flagellar hook formation. May act as a scaffolding protein.</text>
</comment>
<keyword evidence="6" id="KW-0966">Cell projection</keyword>
<keyword evidence="7" id="KW-1185">Reference proteome</keyword>
<evidence type="ECO:0000256" key="4">
    <source>
        <dbReference type="ARBA" id="ARBA00024746"/>
    </source>
</evidence>
<evidence type="ECO:0000256" key="2">
    <source>
        <dbReference type="ARBA" id="ARBA00016013"/>
    </source>
</evidence>
<gene>
    <name evidence="6" type="ORF">Thena_1815</name>
</gene>
<dbReference type="Pfam" id="PF03963">
    <property type="entry name" value="FlgD"/>
    <property type="match status" value="1"/>
</dbReference>
<dbReference type="OrthoDB" id="280334at2"/>
<dbReference type="KEGG" id="tnr:Thena_1815"/>
<keyword evidence="6" id="KW-0282">Flagellum</keyword>
<dbReference type="AlphaFoldDB" id="M1E7U4"/>
<dbReference type="RefSeq" id="WP_013757141.1">
    <property type="nucleotide sequence ID" value="NC_015499.1"/>
</dbReference>
<evidence type="ECO:0000313" key="6">
    <source>
        <dbReference type="EMBL" id="AEE15421.1"/>
    </source>
</evidence>
<sequence>MSVSSVGSTSNSTSASSNTSSSSSANSLASTNAFLTLLIAQLKNQDPLDAMSTNEFMNELSALTTTQQMTNMSNSVQNSMTNINNLYATNLIGKKIQYTAADNSTQSATVTQVTIKNGNPSLVLDNGSTINLSSVVSVS</sequence>
<proteinExistence type="inferred from homology"/>